<dbReference type="InterPro" id="IPR008969">
    <property type="entry name" value="CarboxyPept-like_regulatory"/>
</dbReference>
<evidence type="ECO:0000256" key="2">
    <source>
        <dbReference type="SAM" id="SignalP"/>
    </source>
</evidence>
<feature type="chain" id="PRO_5017555729" description="Alpha-amylase" evidence="2">
    <location>
        <begin position="31"/>
        <end position="878"/>
    </location>
</feature>
<evidence type="ECO:0000313" key="3">
    <source>
        <dbReference type="EMBL" id="RFA14628.1"/>
    </source>
</evidence>
<feature type="region of interest" description="Disordered" evidence="1">
    <location>
        <begin position="306"/>
        <end position="334"/>
    </location>
</feature>
<name>A0A3E0VZ61_9MICO</name>
<feature type="compositionally biased region" description="Polar residues" evidence="1">
    <location>
        <begin position="312"/>
        <end position="333"/>
    </location>
</feature>
<reference evidence="3 4" key="1">
    <citation type="submission" date="2017-04" db="EMBL/GenBank/DDBJ databases">
        <title>Comparative genome analysis of Subtercola boreus.</title>
        <authorList>
            <person name="Cho Y.-J."/>
            <person name="Cho A."/>
            <person name="Kim O.-S."/>
            <person name="Lee J.-I."/>
        </authorList>
    </citation>
    <scope>NUCLEOTIDE SEQUENCE [LARGE SCALE GENOMIC DNA]</scope>
    <source>
        <strain evidence="3 4">P27444</strain>
    </source>
</reference>
<dbReference type="AlphaFoldDB" id="A0A3E0VZ61"/>
<evidence type="ECO:0000256" key="1">
    <source>
        <dbReference type="SAM" id="MobiDB-lite"/>
    </source>
</evidence>
<feature type="signal peptide" evidence="2">
    <location>
        <begin position="1"/>
        <end position="30"/>
    </location>
</feature>
<feature type="region of interest" description="Disordered" evidence="1">
    <location>
        <begin position="767"/>
        <end position="791"/>
    </location>
</feature>
<dbReference type="EMBL" id="NBXA01000012">
    <property type="protein sequence ID" value="RFA14628.1"/>
    <property type="molecule type" value="Genomic_DNA"/>
</dbReference>
<dbReference type="OrthoDB" id="9758772at2"/>
<evidence type="ECO:0008006" key="5">
    <source>
        <dbReference type="Google" id="ProtNLM"/>
    </source>
</evidence>
<gene>
    <name evidence="3" type="ORF">B7R21_06205</name>
</gene>
<proteinExistence type="predicted"/>
<protein>
    <recommendedName>
        <fullName evidence="5">Alpha-amylase</fullName>
    </recommendedName>
</protein>
<dbReference type="RefSeq" id="WP_116282385.1">
    <property type="nucleotide sequence ID" value="NZ_NBXA01000012.1"/>
</dbReference>
<sequence>MIHRFRLLSGVLAAMLVVGGAVGLAPVAEADEALTVSGVIYDPAGKVVAGASITAAACSDVACLNYTTYAKTTSDAVGHYEISQSLGLFQLIVEAPSTTVPPLAATTARFARTDNPNPIRKDVRLLARLIPTAQPAIDGVCQYGRTLTGNPGTWPTDVTVAYLWTTYGHDGSYSLSVRTESTEQSLTVPISQSFYYDVGWRYTDLTLTLVVSAPGFGDYQTTLVCSPTRQPAYSVTTPPTISGEPIVGQYLTVDPGVWSGTPTEFTYRWYVNGRFVGTGTDRRKLVTGSALGQVYTVDVLPVSGPERPASRSVRSGPTSVVLQGPAASSTSAPTILGDPRVGMALTVNPGTWDVPDLSYTCQWLKDGTPDGAMYSCGSPRILTQADFGHTFATQVYASRSGYAPARATSSTVTVGPGDPPTNSALPMVKGTAQLGQTLTATLGTWTGAASKFSYQWLADETPIAGQTSPSYAIALTDQGKKFRVQVTATSGDYVPVKVLSPSTATVTKRKAPVANVQPAITGTAQVGQSLTVSSGTWTQSITPHYQWLADGVAIPGATRGTFTAGVSLLTKRLSVRVTVTSALYEDGMATTLPTAAVSYGPRPVNTILPTISGTPYVTGDLRAYAGEWDKHGVENFAYSYTWYRDGAVISSGANSYLKVVAADLGHRISVHVTLSKPGYNSASAKSASSGVVGNAPPTVKTLPAISGTASVGRTVTATPGVWSRTGLTFTYAWVRSGSTAVIGTGTTYVLTAADQVKTITVAVTASSGGSPTRKATSAPTAQVTQGTAPTSTAAPAITGKTIVGQTLTSTHGSWSTGGLIYSYQWTRNGSAISGATKTTYLLTKPDQGSRIGMTVTVKKAGYQNGTAKAAPTAIITAK</sequence>
<keyword evidence="2" id="KW-0732">Signal</keyword>
<feature type="compositionally biased region" description="Polar residues" evidence="1">
    <location>
        <begin position="767"/>
        <end position="786"/>
    </location>
</feature>
<accession>A0A3E0VZ61</accession>
<organism evidence="3 4">
    <name type="scientific">Subtercola boreus</name>
    <dbReference type="NCBI Taxonomy" id="120213"/>
    <lineage>
        <taxon>Bacteria</taxon>
        <taxon>Bacillati</taxon>
        <taxon>Actinomycetota</taxon>
        <taxon>Actinomycetes</taxon>
        <taxon>Micrococcales</taxon>
        <taxon>Microbacteriaceae</taxon>
        <taxon>Subtercola</taxon>
    </lineage>
</organism>
<comment type="caution">
    <text evidence="3">The sequence shown here is derived from an EMBL/GenBank/DDBJ whole genome shotgun (WGS) entry which is preliminary data.</text>
</comment>
<dbReference type="Proteomes" id="UP000256709">
    <property type="component" value="Unassembled WGS sequence"/>
</dbReference>
<dbReference type="Gene3D" id="2.60.40.2700">
    <property type="match status" value="7"/>
</dbReference>
<evidence type="ECO:0000313" key="4">
    <source>
        <dbReference type="Proteomes" id="UP000256709"/>
    </source>
</evidence>
<dbReference type="SUPFAM" id="SSF49464">
    <property type="entry name" value="Carboxypeptidase regulatory domain-like"/>
    <property type="match status" value="1"/>
</dbReference>